<sequence>MFAERLIAAMQAAGYEARPSVLEREFNLRYWGKPITFQAVRRWLRGDSFPSQEKLLVLAQWLSVSPHYLRYGAAEVAGVKEPAAAWQVSPDADELRLLDLYRQLPQAQRKLVRDIMENFVNDPQRP</sequence>
<evidence type="ECO:0000313" key="3">
    <source>
        <dbReference type="Proteomes" id="UP000623776"/>
    </source>
</evidence>
<dbReference type="Proteomes" id="UP000623776">
    <property type="component" value="Unassembled WGS sequence"/>
</dbReference>
<gene>
    <name evidence="2" type="ORF">GCM10007157_04230</name>
</gene>
<dbReference type="Gene3D" id="1.10.260.40">
    <property type="entry name" value="lambda repressor-like DNA-binding domains"/>
    <property type="match status" value="1"/>
</dbReference>
<proteinExistence type="predicted"/>
<dbReference type="PROSITE" id="PS50943">
    <property type="entry name" value="HTH_CROC1"/>
    <property type="match status" value="1"/>
</dbReference>
<reference evidence="3" key="1">
    <citation type="journal article" date="2019" name="Int. J. Syst. Evol. Microbiol.">
        <title>The Global Catalogue of Microorganisms (GCM) 10K type strain sequencing project: providing services to taxonomists for standard genome sequencing and annotation.</title>
        <authorList>
            <consortium name="The Broad Institute Genomics Platform"/>
            <consortium name="The Broad Institute Genome Sequencing Center for Infectious Disease"/>
            <person name="Wu L."/>
            <person name="Ma J."/>
        </authorList>
    </citation>
    <scope>NUCLEOTIDE SEQUENCE [LARGE SCALE GENOMIC DNA]</scope>
    <source>
        <strain evidence="3">KCTC 22154</strain>
    </source>
</reference>
<protein>
    <recommendedName>
        <fullName evidence="1">HTH cro/C1-type domain-containing protein</fullName>
    </recommendedName>
</protein>
<dbReference type="GO" id="GO:0003677">
    <property type="term" value="F:DNA binding"/>
    <property type="evidence" value="ECO:0007669"/>
    <property type="project" value="InterPro"/>
</dbReference>
<dbReference type="InterPro" id="IPR001387">
    <property type="entry name" value="Cro/C1-type_HTH"/>
</dbReference>
<dbReference type="InterPro" id="IPR010982">
    <property type="entry name" value="Lambda_DNA-bd_dom_sf"/>
</dbReference>
<accession>A0A8H9MAS2</accession>
<keyword evidence="3" id="KW-1185">Reference proteome</keyword>
<comment type="caution">
    <text evidence="2">The sequence shown here is derived from an EMBL/GenBank/DDBJ whole genome shotgun (WGS) entry which is preliminary data.</text>
</comment>
<dbReference type="RefSeq" id="WP_229800689.1">
    <property type="nucleotide sequence ID" value="NZ_BMXN01000002.1"/>
</dbReference>
<dbReference type="SUPFAM" id="SSF47413">
    <property type="entry name" value="lambda repressor-like DNA-binding domains"/>
    <property type="match status" value="1"/>
</dbReference>
<evidence type="ECO:0000259" key="1">
    <source>
        <dbReference type="PROSITE" id="PS50943"/>
    </source>
</evidence>
<dbReference type="EMBL" id="BMXN01000002">
    <property type="protein sequence ID" value="GHD55022.1"/>
    <property type="molecule type" value="Genomic_DNA"/>
</dbReference>
<name>A0A8H9MAS2_9GAMM</name>
<feature type="domain" description="HTH cro/C1-type" evidence="1">
    <location>
        <begin position="35"/>
        <end position="69"/>
    </location>
</feature>
<dbReference type="AlphaFoldDB" id="A0A8H9MAS2"/>
<evidence type="ECO:0000313" key="2">
    <source>
        <dbReference type="EMBL" id="GHD55022.1"/>
    </source>
</evidence>
<organism evidence="2 3">
    <name type="scientific">Vreelandella hamiltonii</name>
    <dbReference type="NCBI Taxonomy" id="502829"/>
    <lineage>
        <taxon>Bacteria</taxon>
        <taxon>Pseudomonadati</taxon>
        <taxon>Pseudomonadota</taxon>
        <taxon>Gammaproteobacteria</taxon>
        <taxon>Oceanospirillales</taxon>
        <taxon>Halomonadaceae</taxon>
        <taxon>Vreelandella</taxon>
    </lineage>
</organism>